<dbReference type="EMBL" id="LAZR01037045">
    <property type="protein sequence ID" value="KKL23246.1"/>
    <property type="molecule type" value="Genomic_DNA"/>
</dbReference>
<organism evidence="2">
    <name type="scientific">marine sediment metagenome</name>
    <dbReference type="NCBI Taxonomy" id="412755"/>
    <lineage>
        <taxon>unclassified sequences</taxon>
        <taxon>metagenomes</taxon>
        <taxon>ecological metagenomes</taxon>
    </lineage>
</organism>
<dbReference type="PANTHER" id="PTHR38104:SF1">
    <property type="entry name" value="ANTI-SIGMA-E FACTOR RSEA"/>
    <property type="match status" value="1"/>
</dbReference>
<sequence>MSDNKTQIKESLSALMDGQVDELEVRRVLKSVSEDDELRDTWRRHQMAAAAMRRELPTQVVDYSVAIRSAIEHEPKLGSGTGVGRLLKPLGRFAVAASVAAIAVIGVQQYGQTVNKTAPLAAVDEVQVDLGAPQLRTAAEFGIPPVTARTVGASNNPGQGYTAPRSVVQVSNVVPDQITREQVQAYLNELMLQHTEHAAMNTNQGMLPFARMPTDQDQ</sequence>
<evidence type="ECO:0000313" key="2">
    <source>
        <dbReference type="EMBL" id="KKL23246.1"/>
    </source>
</evidence>
<dbReference type="PANTHER" id="PTHR38104">
    <property type="match status" value="1"/>
</dbReference>
<reference evidence="2" key="1">
    <citation type="journal article" date="2015" name="Nature">
        <title>Complex archaea that bridge the gap between prokaryotes and eukaryotes.</title>
        <authorList>
            <person name="Spang A."/>
            <person name="Saw J.H."/>
            <person name="Jorgensen S.L."/>
            <person name="Zaremba-Niedzwiedzka K."/>
            <person name="Martijn J."/>
            <person name="Lind A.E."/>
            <person name="van Eijk R."/>
            <person name="Schleper C."/>
            <person name="Guy L."/>
            <person name="Ettema T.J."/>
        </authorList>
    </citation>
    <scope>NUCLEOTIDE SEQUENCE</scope>
</reference>
<evidence type="ECO:0000259" key="1">
    <source>
        <dbReference type="Pfam" id="PF03872"/>
    </source>
</evidence>
<gene>
    <name evidence="2" type="ORF">LCGC14_2427320</name>
</gene>
<dbReference type="AlphaFoldDB" id="A0A0F9E015"/>
<dbReference type="Pfam" id="PF03872">
    <property type="entry name" value="RseA_N"/>
    <property type="match status" value="1"/>
</dbReference>
<dbReference type="GO" id="GO:0016989">
    <property type="term" value="F:sigma factor antagonist activity"/>
    <property type="evidence" value="ECO:0007669"/>
    <property type="project" value="InterPro"/>
</dbReference>
<dbReference type="SUPFAM" id="SSF89069">
    <property type="entry name" value="N-terminal, cytoplasmic domain of anti-sigmaE factor RseA"/>
    <property type="match status" value="1"/>
</dbReference>
<dbReference type="CDD" id="cd16328">
    <property type="entry name" value="RseA_N"/>
    <property type="match status" value="1"/>
</dbReference>
<name>A0A0F9E015_9ZZZZ</name>
<dbReference type="Gene3D" id="1.10.10.880">
    <property type="entry name" value="Anti sigma-E protein RseA, N-terminal domain"/>
    <property type="match status" value="1"/>
</dbReference>
<proteinExistence type="predicted"/>
<dbReference type="InterPro" id="IPR036147">
    <property type="entry name" value="Anti-sigma_E_RseA_N_sf"/>
</dbReference>
<dbReference type="InterPro" id="IPR005572">
    <property type="entry name" value="Anti-sigma_E_RseA_N"/>
</dbReference>
<comment type="caution">
    <text evidence="2">The sequence shown here is derived from an EMBL/GenBank/DDBJ whole genome shotgun (WGS) entry which is preliminary data.</text>
</comment>
<protein>
    <recommendedName>
        <fullName evidence="1">Anti sigma-E protein RseA N-terminal domain-containing protein</fullName>
    </recommendedName>
</protein>
<dbReference type="InterPro" id="IPR052383">
    <property type="entry name" value="Anti-sigma-E_RseA-like"/>
</dbReference>
<feature type="domain" description="Anti sigma-E protein RseA N-terminal" evidence="1">
    <location>
        <begin position="7"/>
        <end position="76"/>
    </location>
</feature>
<accession>A0A0F9E015</accession>